<accession>A0A6J5L3A7</accession>
<gene>
    <name evidence="13" type="ORF">UFOVP112_276</name>
</gene>
<dbReference type="InterPro" id="IPR000788">
    <property type="entry name" value="RNR_lg_C"/>
</dbReference>
<proteinExistence type="inferred from homology"/>
<dbReference type="EC" id="1.17.4.1" evidence="2 11"/>
<dbReference type="InterPro" id="IPR008926">
    <property type="entry name" value="RNR_R1-su_N"/>
</dbReference>
<dbReference type="Pfam" id="PF00317">
    <property type="entry name" value="Ribonuc_red_lgN"/>
    <property type="match status" value="1"/>
</dbReference>
<comment type="similarity">
    <text evidence="1 11">Belongs to the ribonucleoside diphosphate reductase large chain family.</text>
</comment>
<comment type="catalytic activity">
    <reaction evidence="9 11">
        <text>a 2'-deoxyribonucleoside 5'-diphosphate + [thioredoxin]-disulfide + H2O = a ribonucleoside 5'-diphosphate + [thioredoxin]-dithiol</text>
        <dbReference type="Rhea" id="RHEA:23252"/>
        <dbReference type="Rhea" id="RHEA-COMP:10698"/>
        <dbReference type="Rhea" id="RHEA-COMP:10700"/>
        <dbReference type="ChEBI" id="CHEBI:15377"/>
        <dbReference type="ChEBI" id="CHEBI:29950"/>
        <dbReference type="ChEBI" id="CHEBI:50058"/>
        <dbReference type="ChEBI" id="CHEBI:57930"/>
        <dbReference type="ChEBI" id="CHEBI:73316"/>
        <dbReference type="EC" id="1.17.4.1"/>
    </reaction>
</comment>
<dbReference type="GO" id="GO:0009263">
    <property type="term" value="P:deoxyribonucleotide biosynthetic process"/>
    <property type="evidence" value="ECO:0007669"/>
    <property type="project" value="UniProtKB-KW"/>
</dbReference>
<comment type="function">
    <text evidence="11">Provides the precursors necessary for DNA synthesis. Catalyzes the biosynthesis of deoxyribonucleotides from the corresponding ribonucleotides.</text>
</comment>
<dbReference type="PRINTS" id="PR01183">
    <property type="entry name" value="RIBORDTASEM1"/>
</dbReference>
<evidence type="ECO:0000256" key="5">
    <source>
        <dbReference type="ARBA" id="ARBA00022840"/>
    </source>
</evidence>
<sequence length="765" mass="87159">MTTIQVTKREGHKEALDLEKLHKVVFWATQGITGVSASEVEIKSHIQFYNGIKTADIQETLIKSAADLISEETPNYQYVAGRLINYHLRKQIYNDYTPWSLLTQVQRNVETGFYDRGLLEAYTEDEWNTLDSYIHHDRDENFTYVAMEQFRGKYLVQNRVTGEIFETPQMAYMLIAATLFQSYPKETRLRWVKDYYDAISLGDISLPTPVMAGVRTPQKQFSSCVLIETDDSLDSINATASSIVKYVSQKAGIGVGAGRIRALGAPIRNGDAYHTGVIPFWKHFQTATRSCSQGGVRNGAATLYYPIWHLEVEDLLVLKNNKGTEDNRIRHMDYGVQFNKLMYERLISGGDITLFSPHDVPEMYEAFFNNQDLFKELYERAERSTKLRKKTIKAIDLFGSFMQERKDTGRIYLQNVDHANTHSPFKEEIAPVKMSNLCCEIDLPTVPLKDVNDEDGRIALCTLSAINWGNVKSPHDFEKMCRLAVRGLDALLSYQNYPVRAAELATQEFRPLGVGIINFAYFLAKNDVSYSDPNALALVDEYAEAWSYYLLKASADLAVEQGPCTRWKDLKSADGRLPIDTRKPEVDELVAHQERMPWAELREQIKATGQRNATLMALMPAETSAQISNATNGIEPPRSYVSIKGSKHGQLRQVVPEFRRLKNKYELLWDQRSPEGYLKLCAVLQKYIDQGISINTSYNPRFYEDEKIPLSDMLKDIIMFYKYGGKQLYYFNTNDGQGEIDIEKLNATLLAPGADDQENCESCVL</sequence>
<dbReference type="Gene3D" id="3.20.70.20">
    <property type="match status" value="1"/>
</dbReference>
<evidence type="ECO:0000256" key="11">
    <source>
        <dbReference type="RuleBase" id="RU003410"/>
    </source>
</evidence>
<dbReference type="PANTHER" id="PTHR11573">
    <property type="entry name" value="RIBONUCLEOSIDE-DIPHOSPHATE REDUCTASE LARGE CHAIN"/>
    <property type="match status" value="1"/>
</dbReference>
<dbReference type="Pfam" id="PF03477">
    <property type="entry name" value="ATP-cone"/>
    <property type="match status" value="1"/>
</dbReference>
<evidence type="ECO:0000256" key="8">
    <source>
        <dbReference type="ARBA" id="ARBA00023157"/>
    </source>
</evidence>
<keyword evidence="3" id="KW-0021">Allosteric enzyme</keyword>
<dbReference type="SUPFAM" id="SSF48168">
    <property type="entry name" value="R1 subunit of ribonucleotide reductase, N-terminal domain"/>
    <property type="match status" value="1"/>
</dbReference>
<evidence type="ECO:0000256" key="2">
    <source>
        <dbReference type="ARBA" id="ARBA00012274"/>
    </source>
</evidence>
<evidence type="ECO:0000313" key="13">
    <source>
        <dbReference type="EMBL" id="CAB4129178.1"/>
    </source>
</evidence>
<dbReference type="InterPro" id="IPR039718">
    <property type="entry name" value="Rrm1"/>
</dbReference>
<dbReference type="Gene3D" id="1.10.1650.20">
    <property type="match status" value="1"/>
</dbReference>
<dbReference type="UniPathway" id="UPA00326"/>
<dbReference type="InterPro" id="IPR013346">
    <property type="entry name" value="NrdE_NrdA_C"/>
</dbReference>
<evidence type="ECO:0000256" key="4">
    <source>
        <dbReference type="ARBA" id="ARBA00022741"/>
    </source>
</evidence>
<dbReference type="GO" id="GO:0004748">
    <property type="term" value="F:ribonucleoside-diphosphate reductase activity, thioredoxin disulfide as acceptor"/>
    <property type="evidence" value="ECO:0007669"/>
    <property type="project" value="UniProtKB-EC"/>
</dbReference>
<keyword evidence="8" id="KW-1015">Disulfide bond</keyword>
<evidence type="ECO:0000259" key="12">
    <source>
        <dbReference type="PROSITE" id="PS51161"/>
    </source>
</evidence>
<evidence type="ECO:0000256" key="10">
    <source>
        <dbReference type="PROSITE-ProRule" id="PRU00492"/>
    </source>
</evidence>
<keyword evidence="7 11" id="KW-0215">Deoxyribonucleotide synthesis</keyword>
<dbReference type="InterPro" id="IPR005144">
    <property type="entry name" value="ATP-cone_dom"/>
</dbReference>
<evidence type="ECO:0000256" key="3">
    <source>
        <dbReference type="ARBA" id="ARBA00022533"/>
    </source>
</evidence>
<reference evidence="13" key="1">
    <citation type="submission" date="2020-04" db="EMBL/GenBank/DDBJ databases">
        <authorList>
            <person name="Chiriac C."/>
            <person name="Salcher M."/>
            <person name="Ghai R."/>
            <person name="Kavagutti S V."/>
        </authorList>
    </citation>
    <scope>NUCLEOTIDE SEQUENCE</scope>
</reference>
<dbReference type="PANTHER" id="PTHR11573:SF6">
    <property type="entry name" value="RIBONUCLEOSIDE-DIPHOSPHATE REDUCTASE LARGE SUBUNIT"/>
    <property type="match status" value="1"/>
</dbReference>
<keyword evidence="5 10" id="KW-0067">ATP-binding</keyword>
<dbReference type="InterPro" id="IPR013509">
    <property type="entry name" value="RNR_lsu_N"/>
</dbReference>
<protein>
    <recommendedName>
        <fullName evidence="2 11">Ribonucleoside-diphosphate reductase</fullName>
        <ecNumber evidence="2 11">1.17.4.1</ecNumber>
    </recommendedName>
</protein>
<dbReference type="EMBL" id="LR796233">
    <property type="protein sequence ID" value="CAB4129178.1"/>
    <property type="molecule type" value="Genomic_DNA"/>
</dbReference>
<organism evidence="13">
    <name type="scientific">uncultured Caudovirales phage</name>
    <dbReference type="NCBI Taxonomy" id="2100421"/>
    <lineage>
        <taxon>Viruses</taxon>
        <taxon>Duplodnaviria</taxon>
        <taxon>Heunggongvirae</taxon>
        <taxon>Uroviricota</taxon>
        <taxon>Caudoviricetes</taxon>
        <taxon>Peduoviridae</taxon>
        <taxon>Maltschvirus</taxon>
        <taxon>Maltschvirus maltsch</taxon>
    </lineage>
</organism>
<evidence type="ECO:0000256" key="6">
    <source>
        <dbReference type="ARBA" id="ARBA00023002"/>
    </source>
</evidence>
<evidence type="ECO:0000256" key="1">
    <source>
        <dbReference type="ARBA" id="ARBA00010406"/>
    </source>
</evidence>
<dbReference type="NCBIfam" id="NF006578">
    <property type="entry name" value="PRK09103.1"/>
    <property type="match status" value="1"/>
</dbReference>
<evidence type="ECO:0000256" key="7">
    <source>
        <dbReference type="ARBA" id="ARBA00023116"/>
    </source>
</evidence>
<dbReference type="FunFam" id="1.10.1650.20:FF:000001">
    <property type="entry name" value="Ribonucleoside-diphosphate reductase"/>
    <property type="match status" value="1"/>
</dbReference>
<dbReference type="GO" id="GO:0005524">
    <property type="term" value="F:ATP binding"/>
    <property type="evidence" value="ECO:0007669"/>
    <property type="project" value="UniProtKB-UniRule"/>
</dbReference>
<dbReference type="PROSITE" id="PS51161">
    <property type="entry name" value="ATP_CONE"/>
    <property type="match status" value="1"/>
</dbReference>
<feature type="domain" description="ATP-cone" evidence="12">
    <location>
        <begin position="4"/>
        <end position="94"/>
    </location>
</feature>
<keyword evidence="4 10" id="KW-0547">Nucleotide-binding</keyword>
<dbReference type="Pfam" id="PF02867">
    <property type="entry name" value="Ribonuc_red_lgC"/>
    <property type="match status" value="1"/>
</dbReference>
<dbReference type="SUPFAM" id="SSF51998">
    <property type="entry name" value="PFL-like glycyl radical enzymes"/>
    <property type="match status" value="1"/>
</dbReference>
<evidence type="ECO:0000256" key="9">
    <source>
        <dbReference type="ARBA" id="ARBA00047754"/>
    </source>
</evidence>
<dbReference type="NCBIfam" id="TIGR02506">
    <property type="entry name" value="NrdE_NrdA"/>
    <property type="match status" value="1"/>
</dbReference>
<name>A0A6J5L3A7_9CAUD</name>
<keyword evidence="6 11" id="KW-0560">Oxidoreductase</keyword>